<dbReference type="EMBL" id="ASRX01000017">
    <property type="protein sequence ID" value="EYF06321.1"/>
    <property type="molecule type" value="Genomic_DNA"/>
</dbReference>
<dbReference type="AlphaFoldDB" id="A0A017TCG4"/>
<dbReference type="STRING" id="1192034.CAP_2199"/>
<dbReference type="OrthoDB" id="7203409at2"/>
<dbReference type="PROSITE" id="PS50405">
    <property type="entry name" value="GST_CTER"/>
    <property type="match status" value="1"/>
</dbReference>
<dbReference type="InterPro" id="IPR010987">
    <property type="entry name" value="Glutathione-S-Trfase_C-like"/>
</dbReference>
<dbReference type="GO" id="GO:0004364">
    <property type="term" value="F:glutathione transferase activity"/>
    <property type="evidence" value="ECO:0007669"/>
    <property type="project" value="TreeGrafter"/>
</dbReference>
<dbReference type="PANTHER" id="PTHR11571">
    <property type="entry name" value="GLUTATHIONE S-TRANSFERASE"/>
    <property type="match status" value="1"/>
</dbReference>
<sequence>MTKHAEDRYELFYWPGIQGRGEFIRLAFEEAGVPYVDVARQSAQEGGGVAALQKALRGDGKSLKPFAAPFVRVGDVVVAQVANVLQFLGPRLGLVPEDEDARRDAHQLQLTLADLVSEVHETHHPISNALYYEDQKDEARRRASAFVGERLPKFLGYFEEVLERNTRSEGRHLVGEALTYVDLSAFQVLSGLGYAFPNGLAQVAANIPRLLALRDHVAARPRIAAYLASERRLPFNEQGIFRRYPELDAAPVH</sequence>
<dbReference type="GO" id="GO:0006749">
    <property type="term" value="P:glutathione metabolic process"/>
    <property type="evidence" value="ECO:0007669"/>
    <property type="project" value="TreeGrafter"/>
</dbReference>
<dbReference type="eggNOG" id="COG0625">
    <property type="taxonomic scope" value="Bacteria"/>
</dbReference>
<dbReference type="InterPro" id="IPR050213">
    <property type="entry name" value="GST_superfamily"/>
</dbReference>
<dbReference type="Proteomes" id="UP000019678">
    <property type="component" value="Unassembled WGS sequence"/>
</dbReference>
<keyword evidence="3" id="KW-1185">Reference proteome</keyword>
<dbReference type="FunFam" id="1.20.1050.10:FF:000051">
    <property type="entry name" value="Glutathione S-transferase"/>
    <property type="match status" value="1"/>
</dbReference>
<evidence type="ECO:0000313" key="2">
    <source>
        <dbReference type="EMBL" id="EYF06321.1"/>
    </source>
</evidence>
<proteinExistence type="predicted"/>
<reference evidence="2 3" key="1">
    <citation type="submission" date="2013-05" db="EMBL/GenBank/DDBJ databases">
        <title>Genome assembly of Chondromyces apiculatus DSM 436.</title>
        <authorList>
            <person name="Sharma G."/>
            <person name="Khatri I."/>
            <person name="Kaur C."/>
            <person name="Mayilraj S."/>
            <person name="Subramanian S."/>
        </authorList>
    </citation>
    <scope>NUCLEOTIDE SEQUENCE [LARGE SCALE GENOMIC DNA]</scope>
    <source>
        <strain evidence="2 3">DSM 436</strain>
    </source>
</reference>
<dbReference type="CDD" id="cd03192">
    <property type="entry name" value="GST_C_Sigma_like"/>
    <property type="match status" value="1"/>
</dbReference>
<dbReference type="Pfam" id="PF14497">
    <property type="entry name" value="GST_C_3"/>
    <property type="match status" value="1"/>
</dbReference>
<organism evidence="2 3">
    <name type="scientific">Chondromyces apiculatus DSM 436</name>
    <dbReference type="NCBI Taxonomy" id="1192034"/>
    <lineage>
        <taxon>Bacteria</taxon>
        <taxon>Pseudomonadati</taxon>
        <taxon>Myxococcota</taxon>
        <taxon>Polyangia</taxon>
        <taxon>Polyangiales</taxon>
        <taxon>Polyangiaceae</taxon>
        <taxon>Chondromyces</taxon>
    </lineage>
</organism>
<name>A0A017TCG4_9BACT</name>
<dbReference type="Gene3D" id="3.40.30.10">
    <property type="entry name" value="Glutaredoxin"/>
    <property type="match status" value="1"/>
</dbReference>
<evidence type="ECO:0000313" key="3">
    <source>
        <dbReference type="Proteomes" id="UP000019678"/>
    </source>
</evidence>
<dbReference type="SUPFAM" id="SSF52833">
    <property type="entry name" value="Thioredoxin-like"/>
    <property type="match status" value="1"/>
</dbReference>
<dbReference type="InterPro" id="IPR036282">
    <property type="entry name" value="Glutathione-S-Trfase_C_sf"/>
</dbReference>
<evidence type="ECO:0000259" key="1">
    <source>
        <dbReference type="PROSITE" id="PS50405"/>
    </source>
</evidence>
<feature type="domain" description="GST C-terminal" evidence="1">
    <location>
        <begin position="98"/>
        <end position="235"/>
    </location>
</feature>
<protein>
    <submittedName>
        <fullName evidence="2">Glutathione S-transferase</fullName>
    </submittedName>
</protein>
<keyword evidence="2" id="KW-0808">Transferase</keyword>
<dbReference type="Gene3D" id="1.20.1050.10">
    <property type="match status" value="1"/>
</dbReference>
<comment type="caution">
    <text evidence="2">The sequence shown here is derived from an EMBL/GenBank/DDBJ whole genome shotgun (WGS) entry which is preliminary data.</text>
</comment>
<accession>A0A017TCG4</accession>
<gene>
    <name evidence="2" type="ORF">CAP_2199</name>
</gene>
<dbReference type="SUPFAM" id="SSF47616">
    <property type="entry name" value="GST C-terminal domain-like"/>
    <property type="match status" value="1"/>
</dbReference>
<dbReference type="PANTHER" id="PTHR11571:SF263">
    <property type="entry name" value="GLUTATHIONE S-TRANSFERASE"/>
    <property type="match status" value="1"/>
</dbReference>
<dbReference type="InterPro" id="IPR004046">
    <property type="entry name" value="GST_C"/>
</dbReference>
<dbReference type="InterPro" id="IPR036249">
    <property type="entry name" value="Thioredoxin-like_sf"/>
</dbReference>
<dbReference type="RefSeq" id="WP_044240503.1">
    <property type="nucleotide sequence ID" value="NZ_ASRX01000017.1"/>
</dbReference>